<dbReference type="SUPFAM" id="SSF53335">
    <property type="entry name" value="S-adenosyl-L-methionine-dependent methyltransferases"/>
    <property type="match status" value="1"/>
</dbReference>
<dbReference type="AlphaFoldDB" id="A0A0C2T1J0"/>
<accession>A0A0C2T1J0</accession>
<organism evidence="1 2">
    <name type="scientific">Amanita muscaria (strain Koide BX008)</name>
    <dbReference type="NCBI Taxonomy" id="946122"/>
    <lineage>
        <taxon>Eukaryota</taxon>
        <taxon>Fungi</taxon>
        <taxon>Dikarya</taxon>
        <taxon>Basidiomycota</taxon>
        <taxon>Agaricomycotina</taxon>
        <taxon>Agaricomycetes</taxon>
        <taxon>Agaricomycetidae</taxon>
        <taxon>Agaricales</taxon>
        <taxon>Pluteineae</taxon>
        <taxon>Amanitaceae</taxon>
        <taxon>Amanita</taxon>
    </lineage>
</organism>
<dbReference type="OrthoDB" id="194386at2759"/>
<dbReference type="InterPro" id="IPR019410">
    <property type="entry name" value="Methyltransf_16"/>
</dbReference>
<dbReference type="Pfam" id="PF10294">
    <property type="entry name" value="Methyltransf_16"/>
    <property type="match status" value="1"/>
</dbReference>
<dbReference type="GO" id="GO:0005634">
    <property type="term" value="C:nucleus"/>
    <property type="evidence" value="ECO:0007669"/>
    <property type="project" value="TreeGrafter"/>
</dbReference>
<dbReference type="HOGENOM" id="CLU_089365_0_0_1"/>
<reference evidence="1 2" key="1">
    <citation type="submission" date="2014-04" db="EMBL/GenBank/DDBJ databases">
        <title>Evolutionary Origins and Diversification of the Mycorrhizal Mutualists.</title>
        <authorList>
            <consortium name="DOE Joint Genome Institute"/>
            <consortium name="Mycorrhizal Genomics Consortium"/>
            <person name="Kohler A."/>
            <person name="Kuo A."/>
            <person name="Nagy L.G."/>
            <person name="Floudas D."/>
            <person name="Copeland A."/>
            <person name="Barry K.W."/>
            <person name="Cichocki N."/>
            <person name="Veneault-Fourrey C."/>
            <person name="LaButti K."/>
            <person name="Lindquist E.A."/>
            <person name="Lipzen A."/>
            <person name="Lundell T."/>
            <person name="Morin E."/>
            <person name="Murat C."/>
            <person name="Riley R."/>
            <person name="Ohm R."/>
            <person name="Sun H."/>
            <person name="Tunlid A."/>
            <person name="Henrissat B."/>
            <person name="Grigoriev I.V."/>
            <person name="Hibbett D.S."/>
            <person name="Martin F."/>
        </authorList>
    </citation>
    <scope>NUCLEOTIDE SEQUENCE [LARGE SCALE GENOMIC DNA]</scope>
    <source>
        <strain evidence="1 2">Koide BX008</strain>
    </source>
</reference>
<dbReference type="PANTHER" id="PTHR14614">
    <property type="entry name" value="HEPATOCELLULAR CARCINOMA-ASSOCIATED ANTIGEN"/>
    <property type="match status" value="1"/>
</dbReference>
<dbReference type="EMBL" id="KN818225">
    <property type="protein sequence ID" value="KIL69670.1"/>
    <property type="molecule type" value="Genomic_DNA"/>
</dbReference>
<dbReference type="PANTHER" id="PTHR14614:SF162">
    <property type="entry name" value="EXPRESSED PROTEIN"/>
    <property type="match status" value="1"/>
</dbReference>
<dbReference type="InParanoid" id="A0A0C2T1J0"/>
<keyword evidence="2" id="KW-1185">Reference proteome</keyword>
<evidence type="ECO:0000313" key="1">
    <source>
        <dbReference type="EMBL" id="KIL69670.1"/>
    </source>
</evidence>
<dbReference type="Gene3D" id="3.40.50.150">
    <property type="entry name" value="Vaccinia Virus protein VP39"/>
    <property type="match status" value="1"/>
</dbReference>
<dbReference type="InterPro" id="IPR029063">
    <property type="entry name" value="SAM-dependent_MTases_sf"/>
</dbReference>
<protein>
    <submittedName>
        <fullName evidence="1">Uncharacterized protein</fullName>
    </submittedName>
</protein>
<dbReference type="GO" id="GO:0008757">
    <property type="term" value="F:S-adenosylmethionine-dependent methyltransferase activity"/>
    <property type="evidence" value="ECO:0007669"/>
    <property type="project" value="UniProtKB-ARBA"/>
</dbReference>
<proteinExistence type="predicted"/>
<evidence type="ECO:0000313" key="2">
    <source>
        <dbReference type="Proteomes" id="UP000054549"/>
    </source>
</evidence>
<dbReference type="GO" id="GO:0005737">
    <property type="term" value="C:cytoplasm"/>
    <property type="evidence" value="ECO:0007669"/>
    <property type="project" value="TreeGrafter"/>
</dbReference>
<dbReference type="Proteomes" id="UP000054549">
    <property type="component" value="Unassembled WGS sequence"/>
</dbReference>
<gene>
    <name evidence="1" type="ORF">M378DRAFT_184080</name>
</gene>
<name>A0A0C2T1J0_AMAMK</name>
<dbReference type="STRING" id="946122.A0A0C2T1J0"/>
<sequence length="264" mass="29211">MSLAVLPAHHTKHLSALNYPFSSSSFLLNQNNDGTSNGTALWLGAQCLSLFLPTLHSKSPRRVLELGSGIGLTALALSSLGWDVVATDTQHVIDTVLYANIRNNMSRLPFASGKIQIRELDWTIPPDEWDWSDQRAIASSRSKPSPSTDLLGPPFDLVCTADTIYDSALVEPLLRSIHAVCTCSRSKSSTSRPPPAYICIERRDPALTDRFLAEARSVWHFVVERIPHRKVGKAMQKGGVDWAKEEWEGIEIWKLTLSSSKAIH</sequence>